<dbReference type="GO" id="GO:0042742">
    <property type="term" value="P:defense response to bacterium"/>
    <property type="evidence" value="ECO:0007669"/>
    <property type="project" value="EnsemblPlants"/>
</dbReference>
<dbReference type="GO" id="GO:0006828">
    <property type="term" value="P:manganese ion transport"/>
    <property type="evidence" value="ECO:0000318"/>
    <property type="project" value="GO_Central"/>
</dbReference>
<dbReference type="OMA" id="ADIQYMR"/>
<feature type="region of interest" description="Disordered" evidence="6">
    <location>
        <begin position="586"/>
        <end position="663"/>
    </location>
</feature>
<gene>
    <name evidence="8" type="ORF">AMTR_s00148p00061600</name>
</gene>
<evidence type="ECO:0008006" key="10">
    <source>
        <dbReference type="Google" id="ProtNLM"/>
    </source>
</evidence>
<evidence type="ECO:0000256" key="5">
    <source>
        <dbReference type="ARBA" id="ARBA00023136"/>
    </source>
</evidence>
<evidence type="ECO:0000256" key="6">
    <source>
        <dbReference type="SAM" id="MobiDB-lite"/>
    </source>
</evidence>
<evidence type="ECO:0000256" key="7">
    <source>
        <dbReference type="SAM" id="Phobius"/>
    </source>
</evidence>
<keyword evidence="9" id="KW-1185">Reference proteome</keyword>
<dbReference type="GO" id="GO:0002237">
    <property type="term" value="P:response to molecule of bacterial origin"/>
    <property type="evidence" value="ECO:0007669"/>
    <property type="project" value="EnsemblPlants"/>
</dbReference>
<dbReference type="GO" id="GO:0010087">
    <property type="term" value="P:phloem or xylem histogenesis"/>
    <property type="evidence" value="ECO:0007669"/>
    <property type="project" value="EnsemblPlants"/>
</dbReference>
<dbReference type="GO" id="GO:0050832">
    <property type="term" value="P:defense response to fungus"/>
    <property type="evidence" value="ECO:0007669"/>
    <property type="project" value="EnsemblPlants"/>
</dbReference>
<dbReference type="OrthoDB" id="409173at2759"/>
<dbReference type="GO" id="GO:0051301">
    <property type="term" value="P:cell division"/>
    <property type="evidence" value="ECO:0007669"/>
    <property type="project" value="EnsemblPlants"/>
</dbReference>
<dbReference type="InterPro" id="IPR001046">
    <property type="entry name" value="NRAMP_fam"/>
</dbReference>
<dbReference type="GO" id="GO:0052544">
    <property type="term" value="P:defense response by callose deposition in cell wall"/>
    <property type="evidence" value="ECO:0007669"/>
    <property type="project" value="EnsemblPlants"/>
</dbReference>
<keyword evidence="5 7" id="KW-0472">Membrane</keyword>
<evidence type="ECO:0000313" key="9">
    <source>
        <dbReference type="Proteomes" id="UP000017836"/>
    </source>
</evidence>
<reference evidence="9" key="1">
    <citation type="journal article" date="2013" name="Science">
        <title>The Amborella genome and the evolution of flowering plants.</title>
        <authorList>
            <consortium name="Amborella Genome Project"/>
        </authorList>
    </citation>
    <scope>NUCLEOTIDE SEQUENCE [LARGE SCALE GENOMIC DNA]</scope>
</reference>
<dbReference type="GO" id="GO:0034755">
    <property type="term" value="P:iron ion transmembrane transport"/>
    <property type="evidence" value="ECO:0000318"/>
    <property type="project" value="GO_Central"/>
</dbReference>
<evidence type="ECO:0000256" key="3">
    <source>
        <dbReference type="ARBA" id="ARBA00022692"/>
    </source>
</evidence>
<dbReference type="Pfam" id="PF01566">
    <property type="entry name" value="Nramp"/>
    <property type="match status" value="1"/>
</dbReference>
<dbReference type="InterPro" id="IPR017187">
    <property type="entry name" value="EIN2"/>
</dbReference>
<dbReference type="PANTHER" id="PTHR11706">
    <property type="entry name" value="SOLUTE CARRIER PROTEIN FAMILY 11 MEMBER"/>
    <property type="match status" value="1"/>
</dbReference>
<protein>
    <recommendedName>
        <fullName evidence="10">Ethylene-insensitive protein 2</fullName>
    </recommendedName>
</protein>
<feature type="transmembrane region" description="Helical" evidence="7">
    <location>
        <begin position="195"/>
        <end position="213"/>
    </location>
</feature>
<dbReference type="GO" id="GO:0009408">
    <property type="term" value="P:response to heat"/>
    <property type="evidence" value="ECO:0007669"/>
    <property type="project" value="EnsemblPlants"/>
</dbReference>
<dbReference type="SMR" id="W1PK33"/>
<feature type="transmembrane region" description="Helical" evidence="7">
    <location>
        <begin position="357"/>
        <end position="377"/>
    </location>
</feature>
<dbReference type="Proteomes" id="UP000017836">
    <property type="component" value="Unassembled WGS sequence"/>
</dbReference>
<feature type="transmembrane region" description="Helical" evidence="7">
    <location>
        <begin position="440"/>
        <end position="459"/>
    </location>
</feature>
<dbReference type="GO" id="GO:0009926">
    <property type="term" value="P:auxin polar transport"/>
    <property type="evidence" value="ECO:0007669"/>
    <property type="project" value="EnsemblPlants"/>
</dbReference>
<dbReference type="GO" id="GO:0003682">
    <property type="term" value="F:chromatin binding"/>
    <property type="evidence" value="ECO:0007669"/>
    <property type="project" value="EnsemblPlants"/>
</dbReference>
<feature type="transmembrane region" description="Helical" evidence="7">
    <location>
        <begin position="157"/>
        <end position="175"/>
    </location>
</feature>
<feature type="transmembrane region" description="Helical" evidence="7">
    <location>
        <begin position="132"/>
        <end position="150"/>
    </location>
</feature>
<proteinExistence type="inferred from homology"/>
<dbReference type="GO" id="GO:0030026">
    <property type="term" value="P:intracellular manganese ion homeostasis"/>
    <property type="evidence" value="ECO:0000318"/>
    <property type="project" value="GO_Central"/>
</dbReference>
<feature type="transmembrane region" description="Helical" evidence="7">
    <location>
        <begin position="265"/>
        <end position="283"/>
    </location>
</feature>
<dbReference type="GO" id="GO:0005384">
    <property type="term" value="F:manganese ion transmembrane transporter activity"/>
    <property type="evidence" value="ECO:0000318"/>
    <property type="project" value="GO_Central"/>
</dbReference>
<dbReference type="Gramene" id="ERN08378">
    <property type="protein sequence ID" value="ERN08378"/>
    <property type="gene ID" value="AMTR_s00148p00061600"/>
</dbReference>
<dbReference type="GO" id="GO:0009789">
    <property type="term" value="P:positive regulation of abscisic acid-activated signaling pathway"/>
    <property type="evidence" value="ECO:0007669"/>
    <property type="project" value="EnsemblPlants"/>
</dbReference>
<feature type="transmembrane region" description="Helical" evidence="7">
    <location>
        <begin position="103"/>
        <end position="126"/>
    </location>
</feature>
<dbReference type="NCBIfam" id="NF037982">
    <property type="entry name" value="Nramp_1"/>
    <property type="match status" value="1"/>
</dbReference>
<feature type="transmembrane region" description="Helical" evidence="7">
    <location>
        <begin position="295"/>
        <end position="320"/>
    </location>
</feature>
<dbReference type="EMBL" id="KI393463">
    <property type="protein sequence ID" value="ERN08378.1"/>
    <property type="molecule type" value="Genomic_DNA"/>
</dbReference>
<dbReference type="GO" id="GO:0005886">
    <property type="term" value="C:plasma membrane"/>
    <property type="evidence" value="ECO:0000318"/>
    <property type="project" value="GO_Central"/>
</dbReference>
<feature type="compositionally biased region" description="Acidic residues" evidence="6">
    <location>
        <begin position="603"/>
        <end position="617"/>
    </location>
</feature>
<dbReference type="GO" id="GO:0042393">
    <property type="term" value="F:histone binding"/>
    <property type="evidence" value="ECO:0007669"/>
    <property type="project" value="EnsemblPlants"/>
</dbReference>
<feature type="transmembrane region" description="Helical" evidence="7">
    <location>
        <begin position="332"/>
        <end position="350"/>
    </location>
</feature>
<feature type="transmembrane region" description="Helical" evidence="7">
    <location>
        <begin position="14"/>
        <end position="33"/>
    </location>
</feature>
<dbReference type="GO" id="GO:0010150">
    <property type="term" value="P:leaf senescence"/>
    <property type="evidence" value="ECO:0007669"/>
    <property type="project" value="EnsemblPlants"/>
</dbReference>
<name>W1PK33_AMBTC</name>
<feature type="region of interest" description="Disordered" evidence="6">
    <location>
        <begin position="886"/>
        <end position="906"/>
    </location>
</feature>
<dbReference type="PRINTS" id="PR00447">
    <property type="entry name" value="NATRESASSCMP"/>
</dbReference>
<evidence type="ECO:0000256" key="2">
    <source>
        <dbReference type="ARBA" id="ARBA00009965"/>
    </source>
</evidence>
<dbReference type="PIRSF" id="PIRSF037378">
    <property type="entry name" value="EIN2"/>
    <property type="match status" value="1"/>
</dbReference>
<dbReference type="GO" id="GO:0010119">
    <property type="term" value="P:regulation of stomatal movement"/>
    <property type="evidence" value="ECO:0007669"/>
    <property type="project" value="EnsemblPlants"/>
</dbReference>
<feature type="transmembrane region" description="Helical" evidence="7">
    <location>
        <begin position="397"/>
        <end position="419"/>
    </location>
</feature>
<dbReference type="GO" id="GO:0003729">
    <property type="term" value="F:mRNA binding"/>
    <property type="evidence" value="ECO:0007669"/>
    <property type="project" value="EnsemblPlants"/>
</dbReference>
<accession>W1PK33</accession>
<feature type="region of interest" description="Disordered" evidence="6">
    <location>
        <begin position="1268"/>
        <end position="1291"/>
    </location>
</feature>
<dbReference type="PANTHER" id="PTHR11706:SF75">
    <property type="entry name" value="ETHYLENE-INSENSITIVE PROTEIN 2"/>
    <property type="match status" value="1"/>
</dbReference>
<dbReference type="GO" id="GO:0009651">
    <property type="term" value="P:response to salt stress"/>
    <property type="evidence" value="ECO:0007669"/>
    <property type="project" value="EnsemblPlants"/>
</dbReference>
<dbReference type="GO" id="GO:0106167">
    <property type="term" value="P:extracellular ATP signaling"/>
    <property type="evidence" value="ECO:0007669"/>
    <property type="project" value="EnsemblPlants"/>
</dbReference>
<sequence>METDISSELQIPSMASRICPFFAPALLISMGYIDPGKWAAAIEGGARFGFDLVLLLFIFNLIAILCQSLAARIGMVTGRNLAQICEEEYTRPMRMFLGIQAELSLILQDLTMILGIALGLNLLLGLDLFKCLLFTTINDVSFPIIIALLGNQRAKMLCVYMAGFILFFFVYGVLTSQADGPFSSNGMVPKVKAESLYTLMSLLGASILPHNFYMHSTIVQQEEQQCRRSPNISLGTVCHYHFVAITIIFSGILLANYVLMSSAATVFHGAGLSVLTVQDALLLMDQIFRSSTARFTFFLVIFCASWITKLTCDIGGRSVFHGFLGRGLCKRVIIKAFTIIPALSCVWFYGAEGVYQFLIFSQVILGLQLPSAVIPLFRIASSSSIMGTYKIPLFIEIFSWTSFFGMLVLNIFFVLEMVFGDSDWIGNLRWNMGSNVALPYLILLVIGFTSISLMLWLAATPLKSANDRPDAQTWNLELQTFHGSSENLDQIMSDKLRNDRDEKPMDDMPPSEVVSDSIAKSSVVDEKAFSAQSIVEVDRSRPLDVNQSQPESLKLASKVSLQSDTASVSVPTIEKIDVDAGLEVKEKPMSVESQGPIPVTGEVEADLEIEKDDDDTDVWEHEDASGGASATTPTSMHEGPGSFRSFSGKSEDGGSGSGSLSRLSGLGRAARRQFAAVLDDFWGKLYDFHGQAIPEAKLKKIDQMLAGKPFINSGKMGNEAIGPEHSMYSPQEIDRGFDFLPMSMDSSPRQQLNQSNLEHSSYAALIGSPTWSSQIPPLDAYGMRSSFSTLDNERRYSSLRLPSYQENRDYQPATIHGCQAASFLNRTSMNKNMDPLAPLDTMARDPSSLLSSYTDSLAYAMGKNDLGSTHDSGMISMAMSTHLPSDSRPYYNPPSSIVSNDNSGSNSYAKKYHSLPDISGLGVSCWSQLATDTNNNPWSNSISPSLSIGGRTTSSIQPPYSHIRSRAERGPLAFDELSPSKLHREAFSLHSDQDTSNSLWSRQPFDQLYGRPSAPRALESQQRGTQHDVALYQATCEAEVLQSLRYCIMKLLRLESSEWLFSQSGGLDEELIDRVAARERFIYEAEARESSRAYAGDSRYLSADRRFGSRIDDSGLAQMLVSSVPNCGEGCIWTVSLVVSFGVWCIHRVLELSLMESRPELWGKYTYVLNRLQGILDPAFSKPRQVLAPCFCLQIPSIALRRPGHAITPNGQGSKGKCTSASMLLDLIKDVEAAVASRKGRTGTAAGDVAFPKGKENLASVLKRYKRRLSHKTPGTHHEALRKGLPPSLVP</sequence>
<feature type="transmembrane region" description="Helical" evidence="7">
    <location>
        <begin position="234"/>
        <end position="259"/>
    </location>
</feature>
<keyword evidence="4 7" id="KW-1133">Transmembrane helix</keyword>
<feature type="compositionally biased region" description="Polar residues" evidence="6">
    <location>
        <begin position="893"/>
        <end position="906"/>
    </location>
</feature>
<dbReference type="GO" id="GO:0009873">
    <property type="term" value="P:ethylene-activated signaling pathway"/>
    <property type="evidence" value="ECO:0007669"/>
    <property type="project" value="EnsemblPlants"/>
</dbReference>
<dbReference type="STRING" id="13333.W1PK33"/>
<dbReference type="GO" id="GO:0006879">
    <property type="term" value="P:intracellular iron ion homeostasis"/>
    <property type="evidence" value="ECO:0000318"/>
    <property type="project" value="GO_Central"/>
</dbReference>
<comment type="similarity">
    <text evidence="2">Belongs to the NRAMP (TC 2.A.55) family.</text>
</comment>
<dbReference type="HOGENOM" id="CLU_006509_0_0_1"/>
<dbReference type="GO" id="GO:0040029">
    <property type="term" value="P:epigenetic regulation of gene expression"/>
    <property type="evidence" value="ECO:0007669"/>
    <property type="project" value="EnsemblPlants"/>
</dbReference>
<dbReference type="GO" id="GO:0048765">
    <property type="term" value="P:root hair cell differentiation"/>
    <property type="evidence" value="ECO:0007669"/>
    <property type="project" value="EnsemblPlants"/>
</dbReference>
<dbReference type="GO" id="GO:0009753">
    <property type="term" value="P:response to jasmonic acid"/>
    <property type="evidence" value="ECO:0007669"/>
    <property type="project" value="EnsemblPlants"/>
</dbReference>
<evidence type="ECO:0000313" key="8">
    <source>
        <dbReference type="EMBL" id="ERN08378.1"/>
    </source>
</evidence>
<dbReference type="GO" id="GO:0031348">
    <property type="term" value="P:negative regulation of defense response"/>
    <property type="evidence" value="ECO:0007669"/>
    <property type="project" value="EnsemblPlants"/>
</dbReference>
<keyword evidence="3 7" id="KW-0812">Transmembrane</keyword>
<evidence type="ECO:0000256" key="4">
    <source>
        <dbReference type="ARBA" id="ARBA00022989"/>
    </source>
</evidence>
<feature type="transmembrane region" description="Helical" evidence="7">
    <location>
        <begin position="53"/>
        <end position="71"/>
    </location>
</feature>
<organism evidence="8 9">
    <name type="scientific">Amborella trichopoda</name>
    <dbReference type="NCBI Taxonomy" id="13333"/>
    <lineage>
        <taxon>Eukaryota</taxon>
        <taxon>Viridiplantae</taxon>
        <taxon>Streptophyta</taxon>
        <taxon>Embryophyta</taxon>
        <taxon>Tracheophyta</taxon>
        <taxon>Spermatophyta</taxon>
        <taxon>Magnoliopsida</taxon>
        <taxon>Amborellales</taxon>
        <taxon>Amborellaceae</taxon>
        <taxon>Amborella</taxon>
    </lineage>
</organism>
<dbReference type="eggNOG" id="KOG1291">
    <property type="taxonomic scope" value="Eukaryota"/>
</dbReference>
<comment type="subcellular location">
    <subcellularLocation>
        <location evidence="1">Membrane</location>
        <topology evidence="1">Multi-pass membrane protein</topology>
    </subcellularLocation>
</comment>
<evidence type="ECO:0000256" key="1">
    <source>
        <dbReference type="ARBA" id="ARBA00004141"/>
    </source>
</evidence>